<dbReference type="Proteomes" id="UP001197114">
    <property type="component" value="Unassembled WGS sequence"/>
</dbReference>
<dbReference type="SMART" id="SM00342">
    <property type="entry name" value="HTH_ARAC"/>
    <property type="match status" value="1"/>
</dbReference>
<keyword evidence="1" id="KW-0805">Transcription regulation</keyword>
<proteinExistence type="predicted"/>
<name>A0ABS6YRA3_9ACTN</name>
<sequence>MGPDPLVLAPDPLPGWEVARPRGGTPFDGVDVAGFRDRDARGFDSWVLPQPTVTVVFEFGGDTLAVEQAEGMKALGGLAAGMTPGATRIRGQRVDCVEVRLSPVAAYASLGLSPADREGRVIDLADLWGRHERLLRERLAATATWEGRFALMSAFLAERFGSGPPVDPEVAAAWRHIVARRGRVRVNDLAQSCGWSRKRLWSRFGAQIGLTPKRAAMLVRFDHAARGLSAGRDPAETAAACGYADQSHLHRDVRDFAGCTPSALGAAAGALGTHAGSLGATAEEHSSKT</sequence>
<dbReference type="EMBL" id="WMBF01000240">
    <property type="protein sequence ID" value="MBW5423892.1"/>
    <property type="molecule type" value="Genomic_DNA"/>
</dbReference>
<dbReference type="Pfam" id="PF12833">
    <property type="entry name" value="HTH_18"/>
    <property type="match status" value="1"/>
</dbReference>
<dbReference type="PROSITE" id="PS01124">
    <property type="entry name" value="HTH_ARAC_FAMILY_2"/>
    <property type="match status" value="1"/>
</dbReference>
<dbReference type="InterPro" id="IPR050204">
    <property type="entry name" value="AraC_XylS_family_regulators"/>
</dbReference>
<evidence type="ECO:0000256" key="1">
    <source>
        <dbReference type="ARBA" id="ARBA00023015"/>
    </source>
</evidence>
<dbReference type="PANTHER" id="PTHR46796:SF15">
    <property type="entry name" value="BLL1074 PROTEIN"/>
    <property type="match status" value="1"/>
</dbReference>
<reference evidence="5 6" key="1">
    <citation type="submission" date="2019-11" db="EMBL/GenBank/DDBJ databases">
        <authorList>
            <person name="Ay H."/>
        </authorList>
    </citation>
    <scope>NUCLEOTIDE SEQUENCE [LARGE SCALE GENOMIC DNA]</scope>
    <source>
        <strain evidence="5 6">BG9H</strain>
    </source>
</reference>
<evidence type="ECO:0000256" key="3">
    <source>
        <dbReference type="ARBA" id="ARBA00023163"/>
    </source>
</evidence>
<dbReference type="Gene3D" id="1.10.10.60">
    <property type="entry name" value="Homeodomain-like"/>
    <property type="match status" value="1"/>
</dbReference>
<evidence type="ECO:0000313" key="5">
    <source>
        <dbReference type="EMBL" id="MBW5423892.1"/>
    </source>
</evidence>
<evidence type="ECO:0000256" key="2">
    <source>
        <dbReference type="ARBA" id="ARBA00023125"/>
    </source>
</evidence>
<accession>A0ABS6YRA3</accession>
<keyword evidence="3" id="KW-0804">Transcription</keyword>
<keyword evidence="6" id="KW-1185">Reference proteome</keyword>
<dbReference type="InterPro" id="IPR018060">
    <property type="entry name" value="HTH_AraC"/>
</dbReference>
<gene>
    <name evidence="5" type="ORF">GKQ77_20380</name>
</gene>
<evidence type="ECO:0000259" key="4">
    <source>
        <dbReference type="PROSITE" id="PS01124"/>
    </source>
</evidence>
<dbReference type="RefSeq" id="WP_219690369.1">
    <property type="nucleotide sequence ID" value="NZ_WMBF01000240.1"/>
</dbReference>
<organism evidence="5 6">
    <name type="scientific">Streptomyces anatolicus</name>
    <dbReference type="NCBI Taxonomy" id="2675858"/>
    <lineage>
        <taxon>Bacteria</taxon>
        <taxon>Bacillati</taxon>
        <taxon>Actinomycetota</taxon>
        <taxon>Actinomycetes</taxon>
        <taxon>Kitasatosporales</taxon>
        <taxon>Streptomycetaceae</taxon>
        <taxon>Streptomyces</taxon>
    </lineage>
</organism>
<evidence type="ECO:0000313" key="6">
    <source>
        <dbReference type="Proteomes" id="UP001197114"/>
    </source>
</evidence>
<comment type="caution">
    <text evidence="5">The sequence shown here is derived from an EMBL/GenBank/DDBJ whole genome shotgun (WGS) entry which is preliminary data.</text>
</comment>
<keyword evidence="2" id="KW-0238">DNA-binding</keyword>
<protein>
    <submittedName>
        <fullName evidence="5">Helix-turn-helix domain-containing protein</fullName>
    </submittedName>
</protein>
<dbReference type="PANTHER" id="PTHR46796">
    <property type="entry name" value="HTH-TYPE TRANSCRIPTIONAL ACTIVATOR RHAS-RELATED"/>
    <property type="match status" value="1"/>
</dbReference>
<feature type="domain" description="HTH araC/xylS-type" evidence="4">
    <location>
        <begin position="168"/>
        <end position="267"/>
    </location>
</feature>